<evidence type="ECO:0000256" key="1">
    <source>
        <dbReference type="ARBA" id="ARBA00023015"/>
    </source>
</evidence>
<accession>A0A6J6CLT4</accession>
<dbReference type="InterPro" id="IPR050109">
    <property type="entry name" value="HTH-type_TetR-like_transc_reg"/>
</dbReference>
<dbReference type="InterPro" id="IPR023772">
    <property type="entry name" value="DNA-bd_HTH_TetR-type_CS"/>
</dbReference>
<dbReference type="GO" id="GO:0000976">
    <property type="term" value="F:transcription cis-regulatory region binding"/>
    <property type="evidence" value="ECO:0007669"/>
    <property type="project" value="TreeGrafter"/>
</dbReference>
<dbReference type="InterPro" id="IPR001647">
    <property type="entry name" value="HTH_TetR"/>
</dbReference>
<name>A0A6J6CLT4_9ZZZZ</name>
<evidence type="ECO:0000256" key="2">
    <source>
        <dbReference type="ARBA" id="ARBA00023125"/>
    </source>
</evidence>
<proteinExistence type="predicted"/>
<dbReference type="PANTHER" id="PTHR30055:SF234">
    <property type="entry name" value="HTH-TYPE TRANSCRIPTIONAL REGULATOR BETI"/>
    <property type="match status" value="1"/>
</dbReference>
<reference evidence="5" key="1">
    <citation type="submission" date="2020-05" db="EMBL/GenBank/DDBJ databases">
        <authorList>
            <person name="Chiriac C."/>
            <person name="Salcher M."/>
            <person name="Ghai R."/>
            <person name="Kavagutti S V."/>
        </authorList>
    </citation>
    <scope>NUCLEOTIDE SEQUENCE</scope>
</reference>
<dbReference type="PANTHER" id="PTHR30055">
    <property type="entry name" value="HTH-TYPE TRANSCRIPTIONAL REGULATOR RUTR"/>
    <property type="match status" value="1"/>
</dbReference>
<dbReference type="Pfam" id="PF00440">
    <property type="entry name" value="TetR_N"/>
    <property type="match status" value="1"/>
</dbReference>
<keyword evidence="2" id="KW-0238">DNA-binding</keyword>
<evidence type="ECO:0000256" key="3">
    <source>
        <dbReference type="ARBA" id="ARBA00023163"/>
    </source>
</evidence>
<evidence type="ECO:0000259" key="4">
    <source>
        <dbReference type="PROSITE" id="PS50977"/>
    </source>
</evidence>
<dbReference type="AlphaFoldDB" id="A0A6J6CLT4"/>
<keyword evidence="3" id="KW-0804">Transcription</keyword>
<dbReference type="Gene3D" id="1.10.357.10">
    <property type="entry name" value="Tetracycline Repressor, domain 2"/>
    <property type="match status" value="1"/>
</dbReference>
<organism evidence="5">
    <name type="scientific">freshwater metagenome</name>
    <dbReference type="NCBI Taxonomy" id="449393"/>
    <lineage>
        <taxon>unclassified sequences</taxon>
        <taxon>metagenomes</taxon>
        <taxon>ecological metagenomes</taxon>
    </lineage>
</organism>
<dbReference type="GO" id="GO:0003700">
    <property type="term" value="F:DNA-binding transcription factor activity"/>
    <property type="evidence" value="ECO:0007669"/>
    <property type="project" value="TreeGrafter"/>
</dbReference>
<dbReference type="SUPFAM" id="SSF46689">
    <property type="entry name" value="Homeodomain-like"/>
    <property type="match status" value="1"/>
</dbReference>
<evidence type="ECO:0000313" key="5">
    <source>
        <dbReference type="EMBL" id="CAB4552492.1"/>
    </source>
</evidence>
<dbReference type="PROSITE" id="PS50977">
    <property type="entry name" value="HTH_TETR_2"/>
    <property type="match status" value="1"/>
</dbReference>
<sequence length="179" mass="19179">MHGTATRERLLAAAAASCVELGFDGATLNDIARRAEVSGPAIYNHFANKAELMVAAAQLALAGLAPRSTPSPREVVSTYLSDEFATTRRFVLELHLASHRHPDLARLLGAWHAARAAQLATEWTGGPDATRPARVATLFAFLLGLCQIDALRGLHVATDDVRHQAHRMVDVLFPDGSPA</sequence>
<dbReference type="PROSITE" id="PS01081">
    <property type="entry name" value="HTH_TETR_1"/>
    <property type="match status" value="1"/>
</dbReference>
<feature type="domain" description="HTH tetR-type" evidence="4">
    <location>
        <begin position="4"/>
        <end position="64"/>
    </location>
</feature>
<dbReference type="EMBL" id="CAEZSR010000032">
    <property type="protein sequence ID" value="CAB4552492.1"/>
    <property type="molecule type" value="Genomic_DNA"/>
</dbReference>
<keyword evidence="1" id="KW-0805">Transcription regulation</keyword>
<gene>
    <name evidence="5" type="ORF">UFOPK1493_01172</name>
</gene>
<protein>
    <submittedName>
        <fullName evidence="5">Unannotated protein</fullName>
    </submittedName>
</protein>
<dbReference type="InterPro" id="IPR009057">
    <property type="entry name" value="Homeodomain-like_sf"/>
</dbReference>
<dbReference type="PRINTS" id="PR00455">
    <property type="entry name" value="HTHTETR"/>
</dbReference>